<dbReference type="GO" id="GO:0004540">
    <property type="term" value="F:RNA nuclease activity"/>
    <property type="evidence" value="ECO:0007669"/>
    <property type="project" value="InterPro"/>
</dbReference>
<evidence type="ECO:0000256" key="5">
    <source>
        <dbReference type="ARBA" id="ARBA00022842"/>
    </source>
</evidence>
<dbReference type="InterPro" id="IPR002716">
    <property type="entry name" value="PIN_dom"/>
</dbReference>
<protein>
    <recommendedName>
        <fullName evidence="6">Ribonuclease VapC</fullName>
        <shortName evidence="6">RNase VapC</shortName>
        <ecNumber evidence="6">3.1.-.-</ecNumber>
    </recommendedName>
    <alternativeName>
        <fullName evidence="6">Toxin VapC</fullName>
    </alternativeName>
</protein>
<evidence type="ECO:0000313" key="9">
    <source>
        <dbReference type="Proteomes" id="UP000033202"/>
    </source>
</evidence>
<evidence type="ECO:0000313" key="8">
    <source>
        <dbReference type="EMBL" id="GAO40644.1"/>
    </source>
</evidence>
<evidence type="ECO:0000259" key="7">
    <source>
        <dbReference type="Pfam" id="PF01850"/>
    </source>
</evidence>
<dbReference type="InterPro" id="IPR044153">
    <property type="entry name" value="PIN_Pae0151-like"/>
</dbReference>
<gene>
    <name evidence="6" type="primary">vapC</name>
    <name evidence="8" type="ORF">SCH01S_50_00110</name>
</gene>
<evidence type="ECO:0000256" key="3">
    <source>
        <dbReference type="ARBA" id="ARBA00022723"/>
    </source>
</evidence>
<comment type="caution">
    <text evidence="8">The sequence shown here is derived from an EMBL/GenBank/DDBJ whole genome shotgun (WGS) entry which is preliminary data.</text>
</comment>
<comment type="function">
    <text evidence="6">Toxic component of a toxin-antitoxin (TA) system. An RNase.</text>
</comment>
<proteinExistence type="inferred from homology"/>
<keyword evidence="5 6" id="KW-0460">Magnesium</keyword>
<evidence type="ECO:0000256" key="4">
    <source>
        <dbReference type="ARBA" id="ARBA00022801"/>
    </source>
</evidence>
<comment type="similarity">
    <text evidence="6">Belongs to the PINc/VapC protein family.</text>
</comment>
<dbReference type="InterPro" id="IPR022907">
    <property type="entry name" value="VapC_family"/>
</dbReference>
<dbReference type="HAMAP" id="MF_00265">
    <property type="entry name" value="VapC_Nob1"/>
    <property type="match status" value="1"/>
</dbReference>
<dbReference type="GO" id="GO:0000287">
    <property type="term" value="F:magnesium ion binding"/>
    <property type="evidence" value="ECO:0007669"/>
    <property type="project" value="UniProtKB-UniRule"/>
</dbReference>
<dbReference type="Gene3D" id="3.40.50.1010">
    <property type="entry name" value="5'-nuclease"/>
    <property type="match status" value="1"/>
</dbReference>
<dbReference type="SUPFAM" id="SSF88723">
    <property type="entry name" value="PIN domain-like"/>
    <property type="match status" value="1"/>
</dbReference>
<keyword evidence="1 6" id="KW-1277">Toxin-antitoxin system</keyword>
<organism evidence="8 9">
    <name type="scientific">Sphingomonas changbaiensis NBRC 104936</name>
    <dbReference type="NCBI Taxonomy" id="1219043"/>
    <lineage>
        <taxon>Bacteria</taxon>
        <taxon>Pseudomonadati</taxon>
        <taxon>Pseudomonadota</taxon>
        <taxon>Alphaproteobacteria</taxon>
        <taxon>Sphingomonadales</taxon>
        <taxon>Sphingomonadaceae</taxon>
        <taxon>Sphingomonas</taxon>
    </lineage>
</organism>
<dbReference type="PANTHER" id="PTHR35901:SF1">
    <property type="entry name" value="EXONUCLEASE VAPC9"/>
    <property type="match status" value="1"/>
</dbReference>
<dbReference type="InterPro" id="IPR051619">
    <property type="entry name" value="TypeII_TA_RNase_PINc/VapC"/>
</dbReference>
<dbReference type="Pfam" id="PF01850">
    <property type="entry name" value="PIN"/>
    <property type="match status" value="1"/>
</dbReference>
<dbReference type="InterPro" id="IPR029060">
    <property type="entry name" value="PIN-like_dom_sf"/>
</dbReference>
<feature type="binding site" evidence="6">
    <location>
        <position position="7"/>
    </location>
    <ligand>
        <name>Mg(2+)</name>
        <dbReference type="ChEBI" id="CHEBI:18420"/>
    </ligand>
</feature>
<evidence type="ECO:0000256" key="6">
    <source>
        <dbReference type="HAMAP-Rule" id="MF_00265"/>
    </source>
</evidence>
<keyword evidence="6" id="KW-0800">Toxin</keyword>
<keyword evidence="2 6" id="KW-0540">Nuclease</keyword>
<dbReference type="CDD" id="cd09873">
    <property type="entry name" value="PIN_Pae0151-like"/>
    <property type="match status" value="1"/>
</dbReference>
<dbReference type="STRING" id="1219043.SCH01S_50_00110"/>
<keyword evidence="9" id="KW-1185">Reference proteome</keyword>
<comment type="cofactor">
    <cofactor evidence="6">
        <name>Mg(2+)</name>
        <dbReference type="ChEBI" id="CHEBI:18420"/>
    </cofactor>
</comment>
<sequence length="138" mass="15139">MTGLVVDASVMGPLIVPDEGDDLVPAVLNALLAGEALVPLHWRLEVANLARMAVRKGRLTDQALVAVFDDFRDLNVSVDPETDRLAWGDSLELSRRHDLTAYDAAYLELAMRADLPLATLDRRLRGAARAEKVELLPK</sequence>
<evidence type="ECO:0000256" key="2">
    <source>
        <dbReference type="ARBA" id="ARBA00022722"/>
    </source>
</evidence>
<evidence type="ECO:0000256" key="1">
    <source>
        <dbReference type="ARBA" id="ARBA00022649"/>
    </source>
</evidence>
<keyword evidence="3 6" id="KW-0479">Metal-binding</keyword>
<feature type="binding site" evidence="6">
    <location>
        <position position="103"/>
    </location>
    <ligand>
        <name>Mg(2+)</name>
        <dbReference type="ChEBI" id="CHEBI:18420"/>
    </ligand>
</feature>
<dbReference type="EC" id="3.1.-.-" evidence="6"/>
<dbReference type="Proteomes" id="UP000033202">
    <property type="component" value="Unassembled WGS sequence"/>
</dbReference>
<dbReference type="AlphaFoldDB" id="A0A0E9MSU5"/>
<dbReference type="OrthoDB" id="9798446at2"/>
<dbReference type="GO" id="GO:0016787">
    <property type="term" value="F:hydrolase activity"/>
    <property type="evidence" value="ECO:0007669"/>
    <property type="project" value="UniProtKB-KW"/>
</dbReference>
<dbReference type="EMBL" id="BBWU01000050">
    <property type="protein sequence ID" value="GAO40644.1"/>
    <property type="molecule type" value="Genomic_DNA"/>
</dbReference>
<dbReference type="RefSeq" id="WP_157032983.1">
    <property type="nucleotide sequence ID" value="NZ_BBWU01000050.1"/>
</dbReference>
<dbReference type="GO" id="GO:0090729">
    <property type="term" value="F:toxin activity"/>
    <property type="evidence" value="ECO:0007669"/>
    <property type="project" value="UniProtKB-KW"/>
</dbReference>
<name>A0A0E9MSU5_9SPHN</name>
<feature type="domain" description="PIN" evidence="7">
    <location>
        <begin position="5"/>
        <end position="128"/>
    </location>
</feature>
<keyword evidence="4 6" id="KW-0378">Hydrolase</keyword>
<reference evidence="8 9" key="1">
    <citation type="submission" date="2015-04" db="EMBL/GenBank/DDBJ databases">
        <title>Whole genome shotgun sequence of Sphingomonas changbaiensis NBRC 104936.</title>
        <authorList>
            <person name="Katano-Makiyama Y."/>
            <person name="Hosoyama A."/>
            <person name="Hashimoto M."/>
            <person name="Noguchi M."/>
            <person name="Tsuchikane K."/>
            <person name="Ohji S."/>
            <person name="Yamazoe A."/>
            <person name="Ichikawa N."/>
            <person name="Kimura A."/>
            <person name="Fujita N."/>
        </authorList>
    </citation>
    <scope>NUCLEOTIDE SEQUENCE [LARGE SCALE GENOMIC DNA]</scope>
    <source>
        <strain evidence="8 9">NBRC 104936</strain>
    </source>
</reference>
<dbReference type="PANTHER" id="PTHR35901">
    <property type="entry name" value="RIBONUCLEASE VAPC3"/>
    <property type="match status" value="1"/>
</dbReference>
<accession>A0A0E9MSU5</accession>